<dbReference type="PROSITE" id="PS50949">
    <property type="entry name" value="HTH_GNTR"/>
    <property type="match status" value="1"/>
</dbReference>
<dbReference type="AlphaFoldDB" id="A0A1G9JPC8"/>
<evidence type="ECO:0000259" key="4">
    <source>
        <dbReference type="PROSITE" id="PS50949"/>
    </source>
</evidence>
<evidence type="ECO:0000256" key="1">
    <source>
        <dbReference type="ARBA" id="ARBA00023015"/>
    </source>
</evidence>
<protein>
    <submittedName>
        <fullName evidence="5">DNA-binding transcriptional regulator, GntR family</fullName>
    </submittedName>
</protein>
<dbReference type="Gene3D" id="1.20.120.530">
    <property type="entry name" value="GntR ligand-binding domain-like"/>
    <property type="match status" value="1"/>
</dbReference>
<dbReference type="InterPro" id="IPR036390">
    <property type="entry name" value="WH_DNA-bd_sf"/>
</dbReference>
<proteinExistence type="predicted"/>
<dbReference type="Proteomes" id="UP000198654">
    <property type="component" value="Unassembled WGS sequence"/>
</dbReference>
<dbReference type="EMBL" id="FNGI01000003">
    <property type="protein sequence ID" value="SDL39162.1"/>
    <property type="molecule type" value="Genomic_DNA"/>
</dbReference>
<evidence type="ECO:0000256" key="2">
    <source>
        <dbReference type="ARBA" id="ARBA00023125"/>
    </source>
</evidence>
<keyword evidence="2 5" id="KW-0238">DNA-binding</keyword>
<dbReference type="SUPFAM" id="SSF48008">
    <property type="entry name" value="GntR ligand-binding domain-like"/>
    <property type="match status" value="1"/>
</dbReference>
<dbReference type="InterPro" id="IPR036388">
    <property type="entry name" value="WH-like_DNA-bd_sf"/>
</dbReference>
<dbReference type="InterPro" id="IPR008920">
    <property type="entry name" value="TF_FadR/GntR_C"/>
</dbReference>
<dbReference type="RefSeq" id="WP_089727230.1">
    <property type="nucleotide sequence ID" value="NZ_FNGI01000003.1"/>
</dbReference>
<evidence type="ECO:0000313" key="5">
    <source>
        <dbReference type="EMBL" id="SDL39162.1"/>
    </source>
</evidence>
<dbReference type="InterPro" id="IPR011711">
    <property type="entry name" value="GntR_C"/>
</dbReference>
<dbReference type="GO" id="GO:0003700">
    <property type="term" value="F:DNA-binding transcription factor activity"/>
    <property type="evidence" value="ECO:0007669"/>
    <property type="project" value="InterPro"/>
</dbReference>
<gene>
    <name evidence="5" type="ORF">SAMN05661010_01550</name>
</gene>
<dbReference type="Gene3D" id="1.10.10.10">
    <property type="entry name" value="Winged helix-like DNA-binding domain superfamily/Winged helix DNA-binding domain"/>
    <property type="match status" value="1"/>
</dbReference>
<dbReference type="SUPFAM" id="SSF46785">
    <property type="entry name" value="Winged helix' DNA-binding domain"/>
    <property type="match status" value="1"/>
</dbReference>
<name>A0A1G9JPC8_9GAMM</name>
<dbReference type="SMART" id="SM00895">
    <property type="entry name" value="FCD"/>
    <property type="match status" value="1"/>
</dbReference>
<feature type="domain" description="HTH gntR-type" evidence="4">
    <location>
        <begin position="10"/>
        <end position="77"/>
    </location>
</feature>
<keyword evidence="3" id="KW-0804">Transcription</keyword>
<dbReference type="SMART" id="SM00345">
    <property type="entry name" value="HTH_GNTR"/>
    <property type="match status" value="1"/>
</dbReference>
<dbReference type="Pfam" id="PF00392">
    <property type="entry name" value="GntR"/>
    <property type="match status" value="1"/>
</dbReference>
<dbReference type="InterPro" id="IPR000524">
    <property type="entry name" value="Tscrpt_reg_HTH_GntR"/>
</dbReference>
<dbReference type="PANTHER" id="PTHR43537">
    <property type="entry name" value="TRANSCRIPTIONAL REGULATOR, GNTR FAMILY"/>
    <property type="match status" value="1"/>
</dbReference>
<evidence type="ECO:0000313" key="6">
    <source>
        <dbReference type="Proteomes" id="UP000198654"/>
    </source>
</evidence>
<reference evidence="5 6" key="1">
    <citation type="submission" date="2016-10" db="EMBL/GenBank/DDBJ databases">
        <authorList>
            <person name="de Groot N.N."/>
        </authorList>
    </citation>
    <scope>NUCLEOTIDE SEQUENCE [LARGE SCALE GENOMIC DNA]</scope>
    <source>
        <strain evidence="5 6">DSM 14789</strain>
    </source>
</reference>
<sequence length="226" mass="25667">MAKDAKEEGATTASRIFDILRHDLVNGRFTAGEKLGISALREHYQVGLSPLREALNRLAAYGLLIQENQRGFRVPRLARIELDDITEMRRQLEGMALERAIRHGDAEWESLLLAARHRLMRADNDPSQLDQWEQHHTHFHRTLVAPCQSVWLLRFIEQLHDQFDRYRRMAPPIPSVRSTLDAQHGELVELALARDAGGARALLDRHIELSYEVALGSCADAVGRTG</sequence>
<dbReference type="PANTHER" id="PTHR43537:SF20">
    <property type="entry name" value="HTH-TYPE TRANSCRIPTIONAL REPRESSOR GLAR"/>
    <property type="match status" value="1"/>
</dbReference>
<keyword evidence="1" id="KW-0805">Transcription regulation</keyword>
<accession>A0A1G9JPC8</accession>
<dbReference type="Pfam" id="PF07729">
    <property type="entry name" value="FCD"/>
    <property type="match status" value="1"/>
</dbReference>
<dbReference type="STRING" id="119000.SAMN05661010_01550"/>
<evidence type="ECO:0000256" key="3">
    <source>
        <dbReference type="ARBA" id="ARBA00023163"/>
    </source>
</evidence>
<organism evidence="5 6">
    <name type="scientific">Modicisalibacter muralis</name>
    <dbReference type="NCBI Taxonomy" id="119000"/>
    <lineage>
        <taxon>Bacteria</taxon>
        <taxon>Pseudomonadati</taxon>
        <taxon>Pseudomonadota</taxon>
        <taxon>Gammaproteobacteria</taxon>
        <taxon>Oceanospirillales</taxon>
        <taxon>Halomonadaceae</taxon>
        <taxon>Modicisalibacter</taxon>
    </lineage>
</organism>
<dbReference type="GO" id="GO:0003677">
    <property type="term" value="F:DNA binding"/>
    <property type="evidence" value="ECO:0007669"/>
    <property type="project" value="UniProtKB-KW"/>
</dbReference>
<dbReference type="OrthoDB" id="9799812at2"/>
<keyword evidence="6" id="KW-1185">Reference proteome</keyword>